<feature type="compositionally biased region" description="Basic residues" evidence="2">
    <location>
        <begin position="80"/>
        <end position="104"/>
    </location>
</feature>
<gene>
    <name evidence="3" type="ORF">M0812_14723</name>
</gene>
<evidence type="ECO:0000256" key="1">
    <source>
        <dbReference type="SAM" id="Coils"/>
    </source>
</evidence>
<feature type="compositionally biased region" description="Basic and acidic residues" evidence="2">
    <location>
        <begin position="504"/>
        <end position="516"/>
    </location>
</feature>
<feature type="region of interest" description="Disordered" evidence="2">
    <location>
        <begin position="1"/>
        <end position="262"/>
    </location>
</feature>
<feature type="compositionally biased region" description="Basic residues" evidence="2">
    <location>
        <begin position="42"/>
        <end position="67"/>
    </location>
</feature>
<feature type="region of interest" description="Disordered" evidence="2">
    <location>
        <begin position="358"/>
        <end position="386"/>
    </location>
</feature>
<feature type="compositionally biased region" description="Low complexity" evidence="2">
    <location>
        <begin position="105"/>
        <end position="118"/>
    </location>
</feature>
<evidence type="ECO:0000313" key="4">
    <source>
        <dbReference type="Proteomes" id="UP001146793"/>
    </source>
</evidence>
<reference evidence="3" key="1">
    <citation type="submission" date="2022-08" db="EMBL/GenBank/DDBJ databases">
        <title>Novel sulphate-reducing endosymbionts in the free-living metamonad Anaeramoeba.</title>
        <authorList>
            <person name="Jerlstrom-Hultqvist J."/>
            <person name="Cepicka I."/>
            <person name="Gallot-Lavallee L."/>
            <person name="Salas-Leiva D."/>
            <person name="Curtis B.A."/>
            <person name="Zahonova K."/>
            <person name="Pipaliya S."/>
            <person name="Dacks J."/>
            <person name="Roger A.J."/>
        </authorList>
    </citation>
    <scope>NUCLEOTIDE SEQUENCE</scope>
    <source>
        <strain evidence="3">Busselton2</strain>
    </source>
</reference>
<feature type="region of interest" description="Disordered" evidence="2">
    <location>
        <begin position="812"/>
        <end position="835"/>
    </location>
</feature>
<organism evidence="3 4">
    <name type="scientific">Anaeramoeba flamelloides</name>
    <dbReference type="NCBI Taxonomy" id="1746091"/>
    <lineage>
        <taxon>Eukaryota</taxon>
        <taxon>Metamonada</taxon>
        <taxon>Anaeramoebidae</taxon>
        <taxon>Anaeramoeba</taxon>
    </lineage>
</organism>
<feature type="coiled-coil region" evidence="1">
    <location>
        <begin position="433"/>
        <end position="460"/>
    </location>
</feature>
<keyword evidence="1" id="KW-0175">Coiled coil</keyword>
<feature type="compositionally biased region" description="Basic residues" evidence="2">
    <location>
        <begin position="218"/>
        <end position="248"/>
    </location>
</feature>
<feature type="compositionally biased region" description="Basic and acidic residues" evidence="2">
    <location>
        <begin position="249"/>
        <end position="262"/>
    </location>
</feature>
<name>A0AAV7ZC52_9EUKA</name>
<evidence type="ECO:0000313" key="3">
    <source>
        <dbReference type="EMBL" id="KAJ3438711.1"/>
    </source>
</evidence>
<feature type="coiled-coil region" evidence="1">
    <location>
        <begin position="567"/>
        <end position="601"/>
    </location>
</feature>
<feature type="compositionally biased region" description="Basic and acidic residues" evidence="2">
    <location>
        <begin position="128"/>
        <end position="155"/>
    </location>
</feature>
<proteinExistence type="predicted"/>
<evidence type="ECO:0000256" key="2">
    <source>
        <dbReference type="SAM" id="MobiDB-lite"/>
    </source>
</evidence>
<feature type="compositionally biased region" description="Basic residues" evidence="2">
    <location>
        <begin position="377"/>
        <end position="386"/>
    </location>
</feature>
<accession>A0AAV7ZC52</accession>
<feature type="compositionally biased region" description="Basic and acidic residues" evidence="2">
    <location>
        <begin position="165"/>
        <end position="208"/>
    </location>
</feature>
<feature type="compositionally biased region" description="Polar residues" evidence="2">
    <location>
        <begin position="14"/>
        <end position="25"/>
    </location>
</feature>
<protein>
    <submittedName>
        <fullName evidence="3">Trans-golgi network integral membrane protein tgn38</fullName>
    </submittedName>
</protein>
<sequence>MSLEKKKKNETNQEDSQNGKSSKSPQKTKKEQNSNNGEQKVNKKNKKKKNQVRKKKKKKTGNKKKNEKKNTHDDENENKKRNKKKNKNKNKNKNKSKKKTKKLNTSKSTKSNTQNNTNASDSTQSGNQKKEQELTDDGSNKKEEQKKQNTKKDTNNNKAKKKNEKGKEKEKDKNKEKEKNKEEDKDKKREKEKEKEKKREKGKEKEEGSQSLESSQKISKKKKIKKKNKNKNKKKAKKKNKVKNKNKNRVGEKRNTNNKDEENNLGYTIVRVLRDKENNIKNENRPNLLKILKQLNQKPISVFFTPQDDNKIQKDSHNFVESYLTTIDNRVPSLDSKMFFEKHNLYYKFKVNFLGDGSGSGSGSGSSEPTPSQNYNKSRRKSKSRITFRASQSSLRSFFRGFNGVDPEKQVKSIVDQIRNLGKEIKVIEDAYLNKIAVQRDQLSQKLKKIDRKILELNGEFDSSRSISKDNESQNGGGEGQDDNNNASVDGVDGSNGIKGSNKITKEEKGGENEPEKENDENQGMGNKQLEKKKALKNLDYYNQRINEIFVLDQHYEVIESNLRTRYKITMRQIREKREILRNLKKEIHKSNQIKNEKKNRKIRRLRMKKIRNKKKKKTKVKRGQFKYPFISGIVDECLQVAMNKINFAEKVADPVVKMERGQIQCIMEVVNAIIMEDAHRAKELLTGISERIKSEEPWENWEIEEIKENDDNKKNRNEAIPPPPPMLQIPEFKVNTAVKENTKNKTVKPKLKITKLQKQNSITSTGFLNAKTKLKKVSSISEEQQRISMRRGSLLDLINSGLQQKFRRANIWNNDDDSQNSDSSESSDYSDEFD</sequence>
<feature type="compositionally biased region" description="Basic and acidic residues" evidence="2">
    <location>
        <begin position="68"/>
        <end position="79"/>
    </location>
</feature>
<dbReference type="EMBL" id="JANTQA010000032">
    <property type="protein sequence ID" value="KAJ3438711.1"/>
    <property type="molecule type" value="Genomic_DNA"/>
</dbReference>
<comment type="caution">
    <text evidence="3">The sequence shown here is derived from an EMBL/GenBank/DDBJ whole genome shotgun (WGS) entry which is preliminary data.</text>
</comment>
<dbReference type="AlphaFoldDB" id="A0AAV7ZC52"/>
<feature type="region of interest" description="Disordered" evidence="2">
    <location>
        <begin position="464"/>
        <end position="528"/>
    </location>
</feature>
<dbReference type="Proteomes" id="UP001146793">
    <property type="component" value="Unassembled WGS sequence"/>
</dbReference>